<evidence type="ECO:0000313" key="7">
    <source>
        <dbReference type="Proteomes" id="UP000196475"/>
    </source>
</evidence>
<comment type="similarity">
    <text evidence="1">Belongs to the ABC transporter superfamily.</text>
</comment>
<comment type="caution">
    <text evidence="6">The sequence shown here is derived from an EMBL/GenBank/DDBJ whole genome shotgun (WGS) entry which is preliminary data.</text>
</comment>
<keyword evidence="3" id="KW-0547">Nucleotide-binding</keyword>
<accession>A0A1Y3PMS7</accession>
<evidence type="ECO:0000256" key="2">
    <source>
        <dbReference type="ARBA" id="ARBA00022448"/>
    </source>
</evidence>
<dbReference type="InterPro" id="IPR003439">
    <property type="entry name" value="ABC_transporter-like_ATP-bd"/>
</dbReference>
<dbReference type="SMART" id="SM00382">
    <property type="entry name" value="AAA"/>
    <property type="match status" value="1"/>
</dbReference>
<dbReference type="Pfam" id="PF00005">
    <property type="entry name" value="ABC_tran"/>
    <property type="match status" value="1"/>
</dbReference>
<feature type="domain" description="ABC transporter" evidence="5">
    <location>
        <begin position="2"/>
        <end position="232"/>
    </location>
</feature>
<evidence type="ECO:0000256" key="1">
    <source>
        <dbReference type="ARBA" id="ARBA00005417"/>
    </source>
</evidence>
<dbReference type="GO" id="GO:0005524">
    <property type="term" value="F:ATP binding"/>
    <property type="evidence" value="ECO:0007669"/>
    <property type="project" value="UniProtKB-KW"/>
</dbReference>
<dbReference type="GO" id="GO:0016887">
    <property type="term" value="F:ATP hydrolysis activity"/>
    <property type="evidence" value="ECO:0007669"/>
    <property type="project" value="InterPro"/>
</dbReference>
<dbReference type="InterPro" id="IPR050153">
    <property type="entry name" value="Metal_Ion_Import_ABC"/>
</dbReference>
<dbReference type="InterPro" id="IPR003593">
    <property type="entry name" value="AAA+_ATPase"/>
</dbReference>
<dbReference type="InterPro" id="IPR027417">
    <property type="entry name" value="P-loop_NTPase"/>
</dbReference>
<evidence type="ECO:0000256" key="3">
    <source>
        <dbReference type="ARBA" id="ARBA00022741"/>
    </source>
</evidence>
<name>A0A1Y3PMS7_9BACI</name>
<dbReference type="PROSITE" id="PS50893">
    <property type="entry name" value="ABC_TRANSPORTER_2"/>
    <property type="match status" value="1"/>
</dbReference>
<reference evidence="7" key="1">
    <citation type="submission" date="2016-06" db="EMBL/GenBank/DDBJ databases">
        <authorList>
            <person name="Nascimento L."/>
            <person name="Pereira R.V."/>
            <person name="Martins L.F."/>
            <person name="Quaggio R.B."/>
            <person name="Silva A.M."/>
            <person name="Setubal J.C."/>
        </authorList>
    </citation>
    <scope>NUCLEOTIDE SEQUENCE [LARGE SCALE GENOMIC DNA]</scope>
</reference>
<dbReference type="Gene3D" id="3.40.50.300">
    <property type="entry name" value="P-loop containing nucleotide triphosphate hydrolases"/>
    <property type="match status" value="1"/>
</dbReference>
<sequence length="232" mass="26189">MIRLQDVSYRYPGQPELLHRVNMTIAQGQWIGIQGENGSGKSTLLRLMLGLLVPTSGQVLICGKPLRKPGEFLQAAFLSQQARHFNRQFPATVEEVVRSGLKQRHLFWGRAERRRAEEKVRHALELVEMEAFGQFRLGELSGGQQQRVLLARTLAAEPAVLVLDEPAVGLDGPARERFFTHLKRLHHEGMTIVLVDHDSAIHRRMADAIFQVHAGRVELIAKAPVIRRESHV</sequence>
<dbReference type="AlphaFoldDB" id="A0A1Y3PMS7"/>
<proteinExistence type="inferred from homology"/>
<organism evidence="6 7">
    <name type="scientific">Bacillus thermozeamaize</name>
    <dbReference type="NCBI Taxonomy" id="230954"/>
    <lineage>
        <taxon>Bacteria</taxon>
        <taxon>Bacillati</taxon>
        <taxon>Bacillota</taxon>
        <taxon>Bacilli</taxon>
        <taxon>Bacillales</taxon>
        <taxon>Bacillaceae</taxon>
        <taxon>Bacillus</taxon>
    </lineage>
</organism>
<keyword evidence="2" id="KW-0813">Transport</keyword>
<evidence type="ECO:0000313" key="6">
    <source>
        <dbReference type="EMBL" id="OUM87447.1"/>
    </source>
</evidence>
<dbReference type="InterPro" id="IPR017871">
    <property type="entry name" value="ABC_transporter-like_CS"/>
</dbReference>
<keyword evidence="4" id="KW-0067">ATP-binding</keyword>
<dbReference type="Proteomes" id="UP000196475">
    <property type="component" value="Unassembled WGS sequence"/>
</dbReference>
<dbReference type="PANTHER" id="PTHR42734">
    <property type="entry name" value="METAL TRANSPORT SYSTEM ATP-BINDING PROTEIN TM_0124-RELATED"/>
    <property type="match status" value="1"/>
</dbReference>
<dbReference type="PROSITE" id="PS00211">
    <property type="entry name" value="ABC_TRANSPORTER_1"/>
    <property type="match status" value="1"/>
</dbReference>
<dbReference type="EMBL" id="LZRT01000075">
    <property type="protein sequence ID" value="OUM87447.1"/>
    <property type="molecule type" value="Genomic_DNA"/>
</dbReference>
<dbReference type="PANTHER" id="PTHR42734:SF17">
    <property type="entry name" value="METAL TRANSPORT SYSTEM ATP-BINDING PROTEIN TM_0124-RELATED"/>
    <property type="match status" value="1"/>
</dbReference>
<protein>
    <recommendedName>
        <fullName evidence="5">ABC transporter domain-containing protein</fullName>
    </recommendedName>
</protein>
<dbReference type="SUPFAM" id="SSF52540">
    <property type="entry name" value="P-loop containing nucleoside triphosphate hydrolases"/>
    <property type="match status" value="1"/>
</dbReference>
<gene>
    <name evidence="6" type="ORF">BAA01_12625</name>
</gene>
<evidence type="ECO:0000259" key="5">
    <source>
        <dbReference type="PROSITE" id="PS50893"/>
    </source>
</evidence>
<evidence type="ECO:0000256" key="4">
    <source>
        <dbReference type="ARBA" id="ARBA00022840"/>
    </source>
</evidence>